<evidence type="ECO:0000256" key="7">
    <source>
        <dbReference type="PROSITE-ProRule" id="PRU01240"/>
    </source>
</evidence>
<evidence type="ECO:0000259" key="8">
    <source>
        <dbReference type="PROSITE" id="PS51670"/>
    </source>
</evidence>
<dbReference type="InterPro" id="IPR015500">
    <property type="entry name" value="Peptidase_S8_subtilisin-rel"/>
</dbReference>
<proteinExistence type="inferred from homology"/>
<dbReference type="InterPro" id="IPR036383">
    <property type="entry name" value="TSP1_rpt_sf"/>
</dbReference>
<dbReference type="InterPro" id="IPR020901">
    <property type="entry name" value="Prtase_inh_Kunz-CS"/>
</dbReference>
<keyword evidence="1 7" id="KW-0645">Protease</keyword>
<dbReference type="GO" id="GO:0005802">
    <property type="term" value="C:trans-Golgi network"/>
    <property type="evidence" value="ECO:0007669"/>
    <property type="project" value="TreeGrafter"/>
</dbReference>
<dbReference type="SMART" id="SM00254">
    <property type="entry name" value="ShKT"/>
    <property type="match status" value="1"/>
</dbReference>
<dbReference type="InterPro" id="IPR000209">
    <property type="entry name" value="Peptidase_S8/S53_dom"/>
</dbReference>
<dbReference type="PRINTS" id="PR00723">
    <property type="entry name" value="SUBTILISIN"/>
</dbReference>
<dbReference type="Gene3D" id="4.10.75.10">
    <property type="entry name" value="Elafin-like"/>
    <property type="match status" value="1"/>
</dbReference>
<sequence>MFASDVSDFNMMDLDFWLDVPTEDELKHTESLKLDQKYAIFNEKMLFFLLTMNYKQLIGIVLIWVSKFLLLTECATCSIRIEDPEWNTQWYLYRRNGYDMNVLPAWRSCVNGTGVTVGVVDKGVQDHEDLSINRSLDIGKRQSDEYWSAQWRLDWRRFGYNTGYRQYQKQESLKHGTRVAGIVAAKKNGRDITIASTAVFESFNADFLRHHYDVIDVYSCSFANFHTGTKTYPLLSSQKNALDSGTTYGRGGLGSVYVFATGNSGGDEADVFRDSCSYDRLVTNRYVISVAGIQHNLQKLPNGEACSAMMVAAFTSKAGDRFNRVVTTDIRNRITSDFNQNSAAAPMVSGAVALALSANPALTYRDIMHLLVQTSRSDLREERYKSNFFTNAANFKVSSYFGFGLLDIGKLVERSETWINVPRRQNCTTRTTLNRRLNRDSIVVQVIQCSVTYIEHVEISLKVNHQHAGQIKCFEKYILAKENTTSFVILFLKQKDLKNVQLGCRVAVLNSVQITWIVTEKICCNNGCGHTCEWSITDQITRNGVSSVVTERSHECPSRLQSRCVEQCSNNTDCNGRKICCHNGCGHTCEWSLTDIGYLGGWSTWSHCSQTCGDGSRTRNRLCDRHGSCIGNRQETQLCNLPACPSEDGYWRDWSTWSHCSQTCGYGSRIRHRVCDRHGSCIGNRQETQLCNLPACPSDIGYWRNWSAWSHCSQTCGDGSRTRTRVCDRHGRCIGNRQDTQLCNLPVCSSVCFDIYPSCSDYFRRTGCNSTSTHYMATTYCRRTCNICY</sequence>
<feature type="active site" description="Charge relay system" evidence="5 7">
    <location>
        <position position="175"/>
    </location>
</feature>
<organism evidence="9 10">
    <name type="scientific">Mytilus coruscus</name>
    <name type="common">Sea mussel</name>
    <dbReference type="NCBI Taxonomy" id="42192"/>
    <lineage>
        <taxon>Eukaryota</taxon>
        <taxon>Metazoa</taxon>
        <taxon>Spiralia</taxon>
        <taxon>Lophotrochozoa</taxon>
        <taxon>Mollusca</taxon>
        <taxon>Bivalvia</taxon>
        <taxon>Autobranchia</taxon>
        <taxon>Pteriomorphia</taxon>
        <taxon>Mytilida</taxon>
        <taxon>Mytiloidea</taxon>
        <taxon>Mytilidae</taxon>
        <taxon>Mytilinae</taxon>
        <taxon>Mytilus</taxon>
    </lineage>
</organism>
<dbReference type="PROSITE" id="PS00280">
    <property type="entry name" value="BPTI_KUNITZ_1"/>
    <property type="match status" value="1"/>
</dbReference>
<dbReference type="PANTHER" id="PTHR42884:SF23">
    <property type="entry name" value="FURIN-LIKE PROTEASE 2"/>
    <property type="match status" value="1"/>
</dbReference>
<reference evidence="9 10" key="1">
    <citation type="submission" date="2020-06" db="EMBL/GenBank/DDBJ databases">
        <authorList>
            <person name="Li R."/>
            <person name="Bekaert M."/>
        </authorList>
    </citation>
    <scope>NUCLEOTIDE SEQUENCE [LARGE SCALE GENOMIC DNA]</scope>
    <source>
        <strain evidence="10">wild</strain>
    </source>
</reference>
<evidence type="ECO:0000256" key="3">
    <source>
        <dbReference type="ARBA" id="ARBA00022825"/>
    </source>
</evidence>
<dbReference type="GO" id="GO:0000139">
    <property type="term" value="C:Golgi membrane"/>
    <property type="evidence" value="ECO:0007669"/>
    <property type="project" value="TreeGrafter"/>
</dbReference>
<dbReference type="EC" id="3.4.21.75" evidence="9"/>
<name>A0A6J8B8R6_MYTCO</name>
<keyword evidence="3 7" id="KW-0720">Serine protease</keyword>
<dbReference type="Proteomes" id="UP000507470">
    <property type="component" value="Unassembled WGS sequence"/>
</dbReference>
<dbReference type="Gene3D" id="2.20.100.10">
    <property type="entry name" value="Thrombospondin type-1 (TSP1) repeat"/>
    <property type="match status" value="3"/>
</dbReference>
<dbReference type="Pfam" id="PF00082">
    <property type="entry name" value="Peptidase_S8"/>
    <property type="match status" value="1"/>
</dbReference>
<evidence type="ECO:0000256" key="4">
    <source>
        <dbReference type="ARBA" id="ARBA00023157"/>
    </source>
</evidence>
<dbReference type="InterPro" id="IPR003582">
    <property type="entry name" value="ShKT_dom"/>
</dbReference>
<dbReference type="CDD" id="cd04059">
    <property type="entry name" value="Peptidases_S8_Protein_convertases_Kexins_Furin-like"/>
    <property type="match status" value="1"/>
</dbReference>
<dbReference type="EMBL" id="CACVKT020002884">
    <property type="protein sequence ID" value="CAC5380342.1"/>
    <property type="molecule type" value="Genomic_DNA"/>
</dbReference>
<dbReference type="InterPro" id="IPR036645">
    <property type="entry name" value="Elafin-like_sf"/>
</dbReference>
<evidence type="ECO:0000256" key="1">
    <source>
        <dbReference type="ARBA" id="ARBA00022670"/>
    </source>
</evidence>
<dbReference type="PROSITE" id="PS51670">
    <property type="entry name" value="SHKT"/>
    <property type="match status" value="1"/>
</dbReference>
<dbReference type="Gene3D" id="3.40.50.200">
    <property type="entry name" value="Peptidase S8/S53 domain"/>
    <property type="match status" value="1"/>
</dbReference>
<evidence type="ECO:0000256" key="5">
    <source>
        <dbReference type="PIRSR" id="PIRSR615500-1"/>
    </source>
</evidence>
<dbReference type="GO" id="GO:0005576">
    <property type="term" value="C:extracellular region"/>
    <property type="evidence" value="ECO:0007669"/>
    <property type="project" value="InterPro"/>
</dbReference>
<dbReference type="PANTHER" id="PTHR42884">
    <property type="entry name" value="PROPROTEIN CONVERTASE SUBTILISIN/KEXIN-RELATED"/>
    <property type="match status" value="1"/>
</dbReference>
<keyword evidence="2 7" id="KW-0378">Hydrolase</keyword>
<keyword evidence="10" id="KW-1185">Reference proteome</keyword>
<dbReference type="AlphaFoldDB" id="A0A6J8B8R6"/>
<protein>
    <submittedName>
        <fullName evidence="9">FURIN</fullName>
        <ecNumber evidence="9">3.4.21.75</ecNumber>
    </submittedName>
</protein>
<comment type="similarity">
    <text evidence="7">Belongs to the peptidase S8 family.</text>
</comment>
<keyword evidence="4" id="KW-1015">Disulfide bond</keyword>
<dbReference type="PROSITE" id="PS51892">
    <property type="entry name" value="SUBTILASE"/>
    <property type="match status" value="1"/>
</dbReference>
<comment type="caution">
    <text evidence="6">Lacks conserved residue(s) required for the propagation of feature annotation.</text>
</comment>
<dbReference type="OrthoDB" id="446173at2759"/>
<dbReference type="Pfam" id="PF00095">
    <property type="entry name" value="WAP"/>
    <property type="match status" value="1"/>
</dbReference>
<evidence type="ECO:0000256" key="2">
    <source>
        <dbReference type="ARBA" id="ARBA00022801"/>
    </source>
</evidence>
<feature type="active site" description="Charge relay system" evidence="5 7">
    <location>
        <position position="121"/>
    </location>
</feature>
<feature type="active site" description="Charge relay system" evidence="5 7">
    <location>
        <position position="342"/>
    </location>
</feature>
<evidence type="ECO:0000313" key="10">
    <source>
        <dbReference type="Proteomes" id="UP000507470"/>
    </source>
</evidence>
<gene>
    <name evidence="9" type="ORF">MCOR_16309</name>
</gene>
<dbReference type="InterPro" id="IPR008197">
    <property type="entry name" value="WAP_dom"/>
</dbReference>
<dbReference type="Pfam" id="PF00090">
    <property type="entry name" value="TSP_1"/>
    <property type="match status" value="3"/>
</dbReference>
<dbReference type="GO" id="GO:0016485">
    <property type="term" value="P:protein processing"/>
    <property type="evidence" value="ECO:0007669"/>
    <property type="project" value="TreeGrafter"/>
</dbReference>
<dbReference type="InterPro" id="IPR034182">
    <property type="entry name" value="Kexin/furin"/>
</dbReference>
<evidence type="ECO:0000313" key="9">
    <source>
        <dbReference type="EMBL" id="CAC5380342.1"/>
    </source>
</evidence>
<dbReference type="GO" id="GO:0004252">
    <property type="term" value="F:serine-type endopeptidase activity"/>
    <property type="evidence" value="ECO:0007669"/>
    <property type="project" value="UniProtKB-UniRule"/>
</dbReference>
<evidence type="ECO:0000256" key="6">
    <source>
        <dbReference type="PROSITE-ProRule" id="PRU01005"/>
    </source>
</evidence>
<dbReference type="SMART" id="SM00209">
    <property type="entry name" value="TSP1"/>
    <property type="match status" value="3"/>
</dbReference>
<dbReference type="SUPFAM" id="SSF82895">
    <property type="entry name" value="TSP-1 type 1 repeat"/>
    <property type="match status" value="3"/>
</dbReference>
<accession>A0A6J8B8R6</accession>
<dbReference type="GO" id="GO:0030414">
    <property type="term" value="F:peptidase inhibitor activity"/>
    <property type="evidence" value="ECO:0007669"/>
    <property type="project" value="InterPro"/>
</dbReference>
<dbReference type="PROSITE" id="PS50092">
    <property type="entry name" value="TSP1"/>
    <property type="match status" value="3"/>
</dbReference>
<dbReference type="SUPFAM" id="SSF57256">
    <property type="entry name" value="Elafin-like"/>
    <property type="match status" value="1"/>
</dbReference>
<dbReference type="CDD" id="cd00199">
    <property type="entry name" value="WAP"/>
    <property type="match status" value="1"/>
</dbReference>
<dbReference type="SUPFAM" id="SSF52743">
    <property type="entry name" value="Subtilisin-like"/>
    <property type="match status" value="1"/>
</dbReference>
<feature type="domain" description="ShKT" evidence="8">
    <location>
        <begin position="752"/>
        <end position="788"/>
    </location>
</feature>
<dbReference type="InterPro" id="IPR000884">
    <property type="entry name" value="TSP1_rpt"/>
</dbReference>
<dbReference type="InterPro" id="IPR036852">
    <property type="entry name" value="Peptidase_S8/S53_dom_sf"/>
</dbReference>